<feature type="compositionally biased region" description="Low complexity" evidence="1">
    <location>
        <begin position="28"/>
        <end position="40"/>
    </location>
</feature>
<feature type="compositionally biased region" description="Low complexity" evidence="1">
    <location>
        <begin position="219"/>
        <end position="229"/>
    </location>
</feature>
<gene>
    <name evidence="2" type="ORF">B0H65DRAFT_501229</name>
</gene>
<organism evidence="2 3">
    <name type="scientific">Neurospora tetraspora</name>
    <dbReference type="NCBI Taxonomy" id="94610"/>
    <lineage>
        <taxon>Eukaryota</taxon>
        <taxon>Fungi</taxon>
        <taxon>Dikarya</taxon>
        <taxon>Ascomycota</taxon>
        <taxon>Pezizomycotina</taxon>
        <taxon>Sordariomycetes</taxon>
        <taxon>Sordariomycetidae</taxon>
        <taxon>Sordariales</taxon>
        <taxon>Sordariaceae</taxon>
        <taxon>Neurospora</taxon>
    </lineage>
</organism>
<feature type="compositionally biased region" description="Polar residues" evidence="1">
    <location>
        <begin position="78"/>
        <end position="87"/>
    </location>
</feature>
<feature type="compositionally biased region" description="Low complexity" evidence="1">
    <location>
        <begin position="151"/>
        <end position="163"/>
    </location>
</feature>
<dbReference type="AlphaFoldDB" id="A0AAE0J6H7"/>
<comment type="caution">
    <text evidence="2">The sequence shown here is derived from an EMBL/GenBank/DDBJ whole genome shotgun (WGS) entry which is preliminary data.</text>
</comment>
<feature type="compositionally biased region" description="Low complexity" evidence="1">
    <location>
        <begin position="115"/>
        <end position="126"/>
    </location>
</feature>
<evidence type="ECO:0008006" key="4">
    <source>
        <dbReference type="Google" id="ProtNLM"/>
    </source>
</evidence>
<dbReference type="Proteomes" id="UP001278500">
    <property type="component" value="Unassembled WGS sequence"/>
</dbReference>
<feature type="region of interest" description="Disordered" evidence="1">
    <location>
        <begin position="140"/>
        <end position="163"/>
    </location>
</feature>
<reference evidence="2" key="1">
    <citation type="journal article" date="2023" name="Mol. Phylogenet. Evol.">
        <title>Genome-scale phylogeny and comparative genomics of the fungal order Sordariales.</title>
        <authorList>
            <person name="Hensen N."/>
            <person name="Bonometti L."/>
            <person name="Westerberg I."/>
            <person name="Brannstrom I.O."/>
            <person name="Guillou S."/>
            <person name="Cros-Aarteil S."/>
            <person name="Calhoun S."/>
            <person name="Haridas S."/>
            <person name="Kuo A."/>
            <person name="Mondo S."/>
            <person name="Pangilinan J."/>
            <person name="Riley R."/>
            <person name="LaButti K."/>
            <person name="Andreopoulos B."/>
            <person name="Lipzen A."/>
            <person name="Chen C."/>
            <person name="Yan M."/>
            <person name="Daum C."/>
            <person name="Ng V."/>
            <person name="Clum A."/>
            <person name="Steindorff A."/>
            <person name="Ohm R.A."/>
            <person name="Martin F."/>
            <person name="Silar P."/>
            <person name="Natvig D.O."/>
            <person name="Lalanne C."/>
            <person name="Gautier V."/>
            <person name="Ament-Velasquez S.L."/>
            <person name="Kruys A."/>
            <person name="Hutchinson M.I."/>
            <person name="Powell A.J."/>
            <person name="Barry K."/>
            <person name="Miller A.N."/>
            <person name="Grigoriev I.V."/>
            <person name="Debuchy R."/>
            <person name="Gladieux P."/>
            <person name="Hiltunen Thoren M."/>
            <person name="Johannesson H."/>
        </authorList>
    </citation>
    <scope>NUCLEOTIDE SEQUENCE</scope>
    <source>
        <strain evidence="2">CBS 560.94</strain>
    </source>
</reference>
<feature type="compositionally biased region" description="Low complexity" evidence="1">
    <location>
        <begin position="52"/>
        <end position="66"/>
    </location>
</feature>
<dbReference type="GeneID" id="87864995"/>
<feature type="region of interest" description="Disordered" evidence="1">
    <location>
        <begin position="1"/>
        <end position="126"/>
    </location>
</feature>
<dbReference type="RefSeq" id="XP_062677292.1">
    <property type="nucleotide sequence ID" value="XM_062827841.1"/>
</dbReference>
<name>A0AAE0J6H7_9PEZI</name>
<feature type="region of interest" description="Disordered" evidence="1">
    <location>
        <begin position="210"/>
        <end position="229"/>
    </location>
</feature>
<sequence>MSGFGTNGQNGSAFGTNTGPSLFGSGGPTPNSNASQSQQSTTPETSVVAGFAAARRQQPAQASAQSLFGAPAPGGLPATSSTGSTPSLFGASGPLPTTASTSGGLFGPTPVLPATGTTSTSITSGRGSVFGAGASAKTNLPTGGGLFGGRPVSTTTTPAATGSGLFGSAPVQGGLGAATATTSSSAAGSSLFGSAPAAAAPTSTGSGLFGSTPVTGAPTSTSSGLFGSTAASTTATSTTAAGLFGTTPTTGTGASTTGSSSSSALNQSETITTEPTPTGSSSGDTPPTMATASDASDATGTNETEGSVSPKRSVINIDTDGDLLLDVAGDEDSGSSQPQRLRVCSSTLRRHSPVWKQMLFGPWKESKPANAESEEWIVELPDDPVNPMQIVLNIIHGRFNQVPHSLSLDELHKLLILTNKYDMTDILRPWCAQWTAVAHGDLSSADTLKSLFIAWELGDEHLFALRIEEISINTTVNTSFKWKSLFSQVETRFSKKSVLAGTPDAGNPEWIDLEGQDYLGPHDILDIVRAIRCEALSMIITPLDKDMSTRRIPGFSTACSGSQKFNSALGSAALCDAATLGGLTIHIDHRFTNLTTLPYIKESVVQVASGVFPKIGRIEVLPQHPQCSLHTKYATLGKKIHEDLPGLVARYIKPGHKKYMENQRNKTGIELSRAGQKQRQAITRRYW</sequence>
<dbReference type="InterPro" id="IPR011333">
    <property type="entry name" value="SKP1/BTB/POZ_sf"/>
</dbReference>
<accession>A0AAE0J6H7</accession>
<reference evidence="2" key="2">
    <citation type="submission" date="2023-06" db="EMBL/GenBank/DDBJ databases">
        <authorList>
            <consortium name="Lawrence Berkeley National Laboratory"/>
            <person name="Haridas S."/>
            <person name="Hensen N."/>
            <person name="Bonometti L."/>
            <person name="Westerberg I."/>
            <person name="Brannstrom I.O."/>
            <person name="Guillou S."/>
            <person name="Cros-Aarteil S."/>
            <person name="Calhoun S."/>
            <person name="Kuo A."/>
            <person name="Mondo S."/>
            <person name="Pangilinan J."/>
            <person name="Riley R."/>
            <person name="Labutti K."/>
            <person name="Andreopoulos B."/>
            <person name="Lipzen A."/>
            <person name="Chen C."/>
            <person name="Yanf M."/>
            <person name="Daum C."/>
            <person name="Ng V."/>
            <person name="Clum A."/>
            <person name="Steindorff A."/>
            <person name="Ohm R."/>
            <person name="Martin F."/>
            <person name="Silar P."/>
            <person name="Natvig D."/>
            <person name="Lalanne C."/>
            <person name="Gautier V."/>
            <person name="Ament-Velasquez S.L."/>
            <person name="Kruys A."/>
            <person name="Hutchinson M.I."/>
            <person name="Powell A.J."/>
            <person name="Barry K."/>
            <person name="Miller A.N."/>
            <person name="Grigoriev I.V."/>
            <person name="Debuchy R."/>
            <person name="Gladieux P."/>
            <person name="Thoren M.H."/>
            <person name="Johannesson H."/>
        </authorList>
    </citation>
    <scope>NUCLEOTIDE SEQUENCE</scope>
    <source>
        <strain evidence="2">CBS 560.94</strain>
    </source>
</reference>
<protein>
    <recommendedName>
        <fullName evidence="4">BTB domain-containing protein</fullName>
    </recommendedName>
</protein>
<evidence type="ECO:0000313" key="3">
    <source>
        <dbReference type="Proteomes" id="UP001278500"/>
    </source>
</evidence>
<keyword evidence="3" id="KW-1185">Reference proteome</keyword>
<feature type="region of interest" description="Disordered" evidence="1">
    <location>
        <begin position="241"/>
        <end position="315"/>
    </location>
</feature>
<feature type="compositionally biased region" description="Low complexity" evidence="1">
    <location>
        <begin position="241"/>
        <end position="299"/>
    </location>
</feature>
<dbReference type="SUPFAM" id="SSF54695">
    <property type="entry name" value="POZ domain"/>
    <property type="match status" value="1"/>
</dbReference>
<evidence type="ECO:0000313" key="2">
    <source>
        <dbReference type="EMBL" id="KAK3337841.1"/>
    </source>
</evidence>
<dbReference type="EMBL" id="JAUEPP010000008">
    <property type="protein sequence ID" value="KAK3337841.1"/>
    <property type="molecule type" value="Genomic_DNA"/>
</dbReference>
<feature type="region of interest" description="Disordered" evidence="1">
    <location>
        <begin position="185"/>
        <end position="204"/>
    </location>
</feature>
<evidence type="ECO:0000256" key="1">
    <source>
        <dbReference type="SAM" id="MobiDB-lite"/>
    </source>
</evidence>
<feature type="compositionally biased region" description="Polar residues" evidence="1">
    <location>
        <begin position="9"/>
        <end position="20"/>
    </location>
</feature>
<proteinExistence type="predicted"/>
<dbReference type="Gene3D" id="3.30.710.10">
    <property type="entry name" value="Potassium Channel Kv1.1, Chain A"/>
    <property type="match status" value="1"/>
</dbReference>